<dbReference type="InterPro" id="IPR050750">
    <property type="entry name" value="C5-MTase"/>
</dbReference>
<keyword evidence="8" id="KW-1185">Reference proteome</keyword>
<keyword evidence="3 6" id="KW-0808">Transferase</keyword>
<evidence type="ECO:0000256" key="4">
    <source>
        <dbReference type="ARBA" id="ARBA00022691"/>
    </source>
</evidence>
<protein>
    <recommendedName>
        <fullName evidence="1">DNA (cytosine-5-)-methyltransferase</fullName>
        <ecNumber evidence="1">2.1.1.37</ecNumber>
    </recommendedName>
</protein>
<dbReference type="EMBL" id="JBHSMI010000012">
    <property type="protein sequence ID" value="MFC5402327.1"/>
    <property type="molecule type" value="Genomic_DNA"/>
</dbReference>
<dbReference type="InterPro" id="IPR029063">
    <property type="entry name" value="SAM-dependent_MTases_sf"/>
</dbReference>
<dbReference type="PROSITE" id="PS51679">
    <property type="entry name" value="SAM_MT_C5"/>
    <property type="match status" value="1"/>
</dbReference>
<comment type="caution">
    <text evidence="7">The sequence shown here is derived from an EMBL/GenBank/DDBJ whole genome shotgun (WGS) entry which is preliminary data.</text>
</comment>
<dbReference type="Gene3D" id="3.90.120.10">
    <property type="entry name" value="DNA Methylase, subunit A, domain 2"/>
    <property type="match status" value="1"/>
</dbReference>
<dbReference type="PANTHER" id="PTHR46098:SF1">
    <property type="entry name" value="TRNA (CYTOSINE(38)-C(5))-METHYLTRANSFERASE"/>
    <property type="match status" value="1"/>
</dbReference>
<name>A0ABW0HR25_9BACL</name>
<keyword evidence="2 6" id="KW-0489">Methyltransferase</keyword>
<evidence type="ECO:0000256" key="2">
    <source>
        <dbReference type="ARBA" id="ARBA00022603"/>
    </source>
</evidence>
<dbReference type="SUPFAM" id="SSF53335">
    <property type="entry name" value="S-adenosyl-L-methionine-dependent methyltransferases"/>
    <property type="match status" value="1"/>
</dbReference>
<feature type="active site" evidence="6">
    <location>
        <position position="208"/>
    </location>
</feature>
<dbReference type="Gene3D" id="3.40.50.150">
    <property type="entry name" value="Vaccinia Virus protein VP39"/>
    <property type="match status" value="1"/>
</dbReference>
<sequence>MKNQSKLLLQKVYSVSSKHEKPRLWLQHLVCETAGFQPGADLYVLVNEDDRSICVQNKPFDSVEDVYEISVASRMNRTSGQPRPLVDTCGDRYSKILCIQEKIEISVYHHGDFGKVVVRPLRYKLFEMDSFETNDERIRLLSICAGAGIGTACFKDTAYYSPTMEIELEEDSASVLKHNFEHSYLFIGDLRDCHTVAKADVAFVSMPCTEFSNIGDLDQGYFQNLVLGTYKILKTAAPRVVFCENVPGFYSSVTYQDLRELLNNDYPYIVGPLQLQSHDFGSIALRDRSYAVYFQDKADFELFRVPKPPIVRHKKLKEFMDPRSTVHEWKSLENWHESFAKKAEKDNSWQDRNLDKTFVDENATMLQCIPRRYRGHSASNSYVLSADRKQWRFLTVSELRRIFSIPDWFEFPAHVPVTRIYEMIGQSVCGRVIRAFANEIASLFFKRFAMSSLTGRQLMKKEEEVGIPISMDQTGQIGFILS</sequence>
<keyword evidence="4 6" id="KW-0949">S-adenosyl-L-methionine</keyword>
<proteinExistence type="inferred from homology"/>
<comment type="similarity">
    <text evidence="6">Belongs to the class I-like SAM-binding methyltransferase superfamily. C5-methyltransferase family.</text>
</comment>
<evidence type="ECO:0000256" key="1">
    <source>
        <dbReference type="ARBA" id="ARBA00011975"/>
    </source>
</evidence>
<organism evidence="7 8">
    <name type="scientific">Cohnella soli</name>
    <dbReference type="NCBI Taxonomy" id="425005"/>
    <lineage>
        <taxon>Bacteria</taxon>
        <taxon>Bacillati</taxon>
        <taxon>Bacillota</taxon>
        <taxon>Bacilli</taxon>
        <taxon>Bacillales</taxon>
        <taxon>Paenibacillaceae</taxon>
        <taxon>Cohnella</taxon>
    </lineage>
</organism>
<dbReference type="Pfam" id="PF00145">
    <property type="entry name" value="DNA_methylase"/>
    <property type="match status" value="1"/>
</dbReference>
<evidence type="ECO:0000256" key="3">
    <source>
        <dbReference type="ARBA" id="ARBA00022679"/>
    </source>
</evidence>
<dbReference type="PANTHER" id="PTHR46098">
    <property type="entry name" value="TRNA (CYTOSINE(38)-C(5))-METHYLTRANSFERASE"/>
    <property type="match status" value="1"/>
</dbReference>
<evidence type="ECO:0000313" key="8">
    <source>
        <dbReference type="Proteomes" id="UP001596113"/>
    </source>
</evidence>
<dbReference type="RefSeq" id="WP_378130677.1">
    <property type="nucleotide sequence ID" value="NZ_JBHSMI010000012.1"/>
</dbReference>
<evidence type="ECO:0000256" key="5">
    <source>
        <dbReference type="ARBA" id="ARBA00022747"/>
    </source>
</evidence>
<dbReference type="EC" id="2.1.1.37" evidence="1"/>
<reference evidence="8" key="1">
    <citation type="journal article" date="2019" name="Int. J. Syst. Evol. Microbiol.">
        <title>The Global Catalogue of Microorganisms (GCM) 10K type strain sequencing project: providing services to taxonomists for standard genome sequencing and annotation.</title>
        <authorList>
            <consortium name="The Broad Institute Genomics Platform"/>
            <consortium name="The Broad Institute Genome Sequencing Center for Infectious Disease"/>
            <person name="Wu L."/>
            <person name="Ma J."/>
        </authorList>
    </citation>
    <scope>NUCLEOTIDE SEQUENCE [LARGE SCALE GENOMIC DNA]</scope>
    <source>
        <strain evidence="8">CGMCC 1.18575</strain>
    </source>
</reference>
<dbReference type="Proteomes" id="UP001596113">
    <property type="component" value="Unassembled WGS sequence"/>
</dbReference>
<dbReference type="InterPro" id="IPR001525">
    <property type="entry name" value="C5_MeTfrase"/>
</dbReference>
<keyword evidence="5" id="KW-0680">Restriction system</keyword>
<gene>
    <name evidence="7" type="ORF">ACFPOF_06220</name>
</gene>
<evidence type="ECO:0000313" key="7">
    <source>
        <dbReference type="EMBL" id="MFC5402327.1"/>
    </source>
</evidence>
<dbReference type="GO" id="GO:0003886">
    <property type="term" value="F:DNA (cytosine-5-)-methyltransferase activity"/>
    <property type="evidence" value="ECO:0007669"/>
    <property type="project" value="UniProtKB-EC"/>
</dbReference>
<accession>A0ABW0HR25</accession>
<evidence type="ECO:0000256" key="6">
    <source>
        <dbReference type="PROSITE-ProRule" id="PRU01016"/>
    </source>
</evidence>
<dbReference type="GO" id="GO:0032259">
    <property type="term" value="P:methylation"/>
    <property type="evidence" value="ECO:0007669"/>
    <property type="project" value="UniProtKB-KW"/>
</dbReference>